<dbReference type="AlphaFoldDB" id="A0A382SGP2"/>
<proteinExistence type="predicted"/>
<sequence>MKVKIHSKHVDAKLKAAMHSMCGYALARLGISNRITKNLNLTIHMGHHSNEGEARVAKDANRYRPRDFKITLDHHRMEKDDYNRSLEDTEWGHRVLRTLAHELVHVKQYIVGELSWRDAGLLWKGVNHNPLNLLHYYELPYEVEAHGREYGLLVGFLLVWTDLEKKFEKELNNLV</sequence>
<organism evidence="1">
    <name type="scientific">marine metagenome</name>
    <dbReference type="NCBI Taxonomy" id="408172"/>
    <lineage>
        <taxon>unclassified sequences</taxon>
        <taxon>metagenomes</taxon>
        <taxon>ecological metagenomes</taxon>
    </lineage>
</organism>
<dbReference type="EMBL" id="UINC01128975">
    <property type="protein sequence ID" value="SVD09074.1"/>
    <property type="molecule type" value="Genomic_DNA"/>
</dbReference>
<evidence type="ECO:0000313" key="1">
    <source>
        <dbReference type="EMBL" id="SVD09074.1"/>
    </source>
</evidence>
<gene>
    <name evidence="1" type="ORF">METZ01_LOCUS361928</name>
</gene>
<name>A0A382SGP2_9ZZZZ</name>
<accession>A0A382SGP2</accession>
<reference evidence="1" key="1">
    <citation type="submission" date="2018-05" db="EMBL/GenBank/DDBJ databases">
        <authorList>
            <person name="Lanie J.A."/>
            <person name="Ng W.-L."/>
            <person name="Kazmierczak K.M."/>
            <person name="Andrzejewski T.M."/>
            <person name="Davidsen T.M."/>
            <person name="Wayne K.J."/>
            <person name="Tettelin H."/>
            <person name="Glass J.I."/>
            <person name="Rusch D."/>
            <person name="Podicherti R."/>
            <person name="Tsui H.-C.T."/>
            <person name="Winkler M.E."/>
        </authorList>
    </citation>
    <scope>NUCLEOTIDE SEQUENCE</scope>
</reference>
<protein>
    <submittedName>
        <fullName evidence="1">Uncharacterized protein</fullName>
    </submittedName>
</protein>